<evidence type="ECO:0000313" key="1">
    <source>
        <dbReference type="EMBL" id="CAB4133916.1"/>
    </source>
</evidence>
<organism evidence="1">
    <name type="scientific">uncultured Caudovirales phage</name>
    <dbReference type="NCBI Taxonomy" id="2100421"/>
    <lineage>
        <taxon>Viruses</taxon>
        <taxon>Duplodnaviria</taxon>
        <taxon>Heunggongvirae</taxon>
        <taxon>Uroviricota</taxon>
        <taxon>Caudoviricetes</taxon>
        <taxon>Peduoviridae</taxon>
        <taxon>Maltschvirus</taxon>
        <taxon>Maltschvirus maltsch</taxon>
    </lineage>
</organism>
<proteinExistence type="predicted"/>
<name>A0A6J5LLM1_9CAUD</name>
<dbReference type="EMBL" id="LR796278">
    <property type="protein sequence ID" value="CAB4133916.1"/>
    <property type="molecule type" value="Genomic_DNA"/>
</dbReference>
<reference evidence="1" key="1">
    <citation type="submission" date="2020-04" db="EMBL/GenBank/DDBJ databases">
        <authorList>
            <person name="Chiriac C."/>
            <person name="Salcher M."/>
            <person name="Ghai R."/>
            <person name="Kavagutti S V."/>
        </authorList>
    </citation>
    <scope>NUCLEOTIDE SEQUENCE</scope>
</reference>
<protein>
    <submittedName>
        <fullName evidence="1">Uncharacterized protein</fullName>
    </submittedName>
</protein>
<gene>
    <name evidence="1" type="ORF">UFOVP265_3</name>
</gene>
<accession>A0A6J5LLM1</accession>
<sequence>MGAPINLNVLDPPILEQTQFGPDMNRWISDIVDIINASFTTLNQAFSSILAVGQIDVGGSGAGPLSVTVSGLMSTNYVSVVLVSSSNPVTIASVVPGNGSFSITFSADPGASAIIVYQAFVTQPQ</sequence>